<comment type="caution">
    <text evidence="1">The sequence shown here is derived from an EMBL/GenBank/DDBJ whole genome shotgun (WGS) entry which is preliminary data.</text>
</comment>
<sequence>MLASFEHPIVSGLIEGANNKIKTWKRQV</sequence>
<name>A0A6N6N6L8_9BACT</name>
<organism evidence="1 2">
    <name type="scientific">Pseudodesulfovibrio senegalensis</name>
    <dbReference type="NCBI Taxonomy" id="1721087"/>
    <lineage>
        <taxon>Bacteria</taxon>
        <taxon>Pseudomonadati</taxon>
        <taxon>Thermodesulfobacteriota</taxon>
        <taxon>Desulfovibrionia</taxon>
        <taxon>Desulfovibrionales</taxon>
        <taxon>Desulfovibrionaceae</taxon>
    </lineage>
</organism>
<keyword evidence="2" id="KW-1185">Reference proteome</keyword>
<dbReference type="Proteomes" id="UP000438699">
    <property type="component" value="Unassembled WGS sequence"/>
</dbReference>
<protein>
    <submittedName>
        <fullName evidence="1">Transposase</fullName>
    </submittedName>
</protein>
<evidence type="ECO:0000313" key="2">
    <source>
        <dbReference type="Proteomes" id="UP000438699"/>
    </source>
</evidence>
<dbReference type="RefSeq" id="WP_151150263.1">
    <property type="nucleotide sequence ID" value="NZ_WAIE01000001.1"/>
</dbReference>
<gene>
    <name evidence="1" type="ORF">F8A88_04465</name>
</gene>
<dbReference type="AlphaFoldDB" id="A0A6N6N6L8"/>
<evidence type="ECO:0000313" key="1">
    <source>
        <dbReference type="EMBL" id="KAB1443890.1"/>
    </source>
</evidence>
<reference evidence="1 2" key="1">
    <citation type="journal article" date="2017" name="Int. J. Syst. Evol. Microbiol.">
        <title>Desulfovibrio senegalensis sp. nov., a mesophilic sulfate reducer isolated from marine sediment.</title>
        <authorList>
            <person name="Thioye A."/>
            <person name="Gam Z.B.A."/>
            <person name="Mbengue M."/>
            <person name="Cayol J.L."/>
            <person name="Joseph-Bartoli M."/>
            <person name="Toure-Kane C."/>
            <person name="Labat M."/>
        </authorList>
    </citation>
    <scope>NUCLEOTIDE SEQUENCE [LARGE SCALE GENOMIC DNA]</scope>
    <source>
        <strain evidence="1 2">DSM 101509</strain>
    </source>
</reference>
<accession>A0A6N6N6L8</accession>
<dbReference type="EMBL" id="WAIE01000001">
    <property type="protein sequence ID" value="KAB1443890.1"/>
    <property type="molecule type" value="Genomic_DNA"/>
</dbReference>
<proteinExistence type="predicted"/>